<evidence type="ECO:0000313" key="8">
    <source>
        <dbReference type="Proteomes" id="UP000051727"/>
    </source>
</evidence>
<keyword evidence="5" id="KW-1133">Transmembrane helix</keyword>
<feature type="transmembrane region" description="Helical" evidence="5">
    <location>
        <begin position="20"/>
        <end position="39"/>
    </location>
</feature>
<dbReference type="Pfam" id="PF00015">
    <property type="entry name" value="MCPsignal"/>
    <property type="match status" value="1"/>
</dbReference>
<dbReference type="OrthoDB" id="2489132at2"/>
<comment type="caution">
    <text evidence="7">The sequence shown here is derived from an EMBL/GenBank/DDBJ whole genome shotgun (WGS) entry which is preliminary data.</text>
</comment>
<dbReference type="InterPro" id="IPR004090">
    <property type="entry name" value="Chemotax_Me-accpt_rcpt"/>
</dbReference>
<evidence type="ECO:0000313" key="7">
    <source>
        <dbReference type="EMBL" id="KRN30729.1"/>
    </source>
</evidence>
<evidence type="ECO:0000259" key="6">
    <source>
        <dbReference type="PROSITE" id="PS50111"/>
    </source>
</evidence>
<dbReference type="SMART" id="SM00283">
    <property type="entry name" value="MA"/>
    <property type="match status" value="1"/>
</dbReference>
<feature type="transmembrane region" description="Helical" evidence="5">
    <location>
        <begin position="51"/>
        <end position="71"/>
    </location>
</feature>
<dbReference type="GO" id="GO:0007165">
    <property type="term" value="P:signal transduction"/>
    <property type="evidence" value="ECO:0007669"/>
    <property type="project" value="UniProtKB-KW"/>
</dbReference>
<evidence type="ECO:0000256" key="3">
    <source>
        <dbReference type="PROSITE-ProRule" id="PRU00284"/>
    </source>
</evidence>
<evidence type="ECO:0000256" key="1">
    <source>
        <dbReference type="ARBA" id="ARBA00023224"/>
    </source>
</evidence>
<dbReference type="RefSeq" id="WP_056990983.1">
    <property type="nucleotide sequence ID" value="NZ_JATAAJ010000008.1"/>
</dbReference>
<dbReference type="GO" id="GO:0006935">
    <property type="term" value="P:chemotaxis"/>
    <property type="evidence" value="ECO:0007669"/>
    <property type="project" value="InterPro"/>
</dbReference>
<dbReference type="GO" id="GO:0016020">
    <property type="term" value="C:membrane"/>
    <property type="evidence" value="ECO:0007669"/>
    <property type="project" value="InterPro"/>
</dbReference>
<evidence type="ECO:0000256" key="4">
    <source>
        <dbReference type="SAM" id="Coils"/>
    </source>
</evidence>
<feature type="coiled-coil region" evidence="4">
    <location>
        <begin position="396"/>
        <end position="430"/>
    </location>
</feature>
<comment type="similarity">
    <text evidence="2">Belongs to the methyl-accepting chemotaxis (MCP) protein family.</text>
</comment>
<evidence type="ECO:0000256" key="5">
    <source>
        <dbReference type="SAM" id="Phobius"/>
    </source>
</evidence>
<dbReference type="PANTHER" id="PTHR32089">
    <property type="entry name" value="METHYL-ACCEPTING CHEMOTAXIS PROTEIN MCPB"/>
    <property type="match status" value="1"/>
</dbReference>
<dbReference type="PATRIC" id="fig|1618.3.peg.2136"/>
<feature type="coiled-coil region" evidence="4">
    <location>
        <begin position="169"/>
        <end position="199"/>
    </location>
</feature>
<accession>A0A0R2FQB9</accession>
<gene>
    <name evidence="7" type="ORF">IV36_GL002090</name>
</gene>
<name>A0A0R2FQB9_9LACO</name>
<feature type="domain" description="Methyl-accepting transducer" evidence="6">
    <location>
        <begin position="150"/>
        <end position="407"/>
    </location>
</feature>
<proteinExistence type="inferred from homology"/>
<dbReference type="SUPFAM" id="SSF58104">
    <property type="entry name" value="Methyl-accepting chemotaxis protein (MCP) signaling domain"/>
    <property type="match status" value="1"/>
</dbReference>
<dbReference type="Gene3D" id="1.10.287.950">
    <property type="entry name" value="Methyl-accepting chemotaxis protein"/>
    <property type="match status" value="1"/>
</dbReference>
<dbReference type="PANTHER" id="PTHR32089:SF112">
    <property type="entry name" value="LYSOZYME-LIKE PROTEIN-RELATED"/>
    <property type="match status" value="1"/>
</dbReference>
<dbReference type="PROSITE" id="PS50111">
    <property type="entry name" value="CHEMOTAXIS_TRANSDUC_2"/>
    <property type="match status" value="1"/>
</dbReference>
<sequence>MSKKNLKKVPKRTAKLRIGALKPILFTLLVLIVAYLTLISGSSDTTIRAKFFVFAVVILVMHLILCVALNYTAASPYKKELEYVHQKISQVVSGDLSSLDDLTPSKNDEPLISEIKDDVHSLANVFMAVIIGMKSESTKMSGMAGNLVKVLQDANSSVDGVKATMGNIAEASESQAAEAEQTSNDMQELSQKIEKIYSEIELMDGYVEESKETNESNSTMMIQVSSNWEEERKAQAQLVTEMDEMNKDIQSIGNIVALITDISEQTNLLALNASIEAARAGEAGRGFAIVAEEVRSLAEQSSESTKNIREIITLIRNKSEHMASSLNTSYESGEQQTNYIGQAISSTEQISVIVKKFVDSIQKIEKNVSAVVEEKNMVGHSVENISSAISDTSAGTQEVTANVEELQLNVREFEKNVKEIEDIAEVLKFQVGSFKL</sequence>
<keyword evidence="5" id="KW-0812">Transmembrane</keyword>
<dbReference type="Proteomes" id="UP000051727">
    <property type="component" value="Unassembled WGS sequence"/>
</dbReference>
<dbReference type="AlphaFoldDB" id="A0A0R2FQB9"/>
<keyword evidence="1 3" id="KW-0807">Transducer</keyword>
<dbReference type="EMBL" id="JQAR01000006">
    <property type="protein sequence ID" value="KRN30729.1"/>
    <property type="molecule type" value="Genomic_DNA"/>
</dbReference>
<dbReference type="GO" id="GO:0004888">
    <property type="term" value="F:transmembrane signaling receptor activity"/>
    <property type="evidence" value="ECO:0007669"/>
    <property type="project" value="InterPro"/>
</dbReference>
<dbReference type="PRINTS" id="PR00260">
    <property type="entry name" value="CHEMTRNSDUCR"/>
</dbReference>
<protein>
    <submittedName>
        <fullName evidence="7">Methyl-accepting chemotaxis sensory transducer</fullName>
    </submittedName>
</protein>
<dbReference type="InterPro" id="IPR004089">
    <property type="entry name" value="MCPsignal_dom"/>
</dbReference>
<reference evidence="7 8" key="1">
    <citation type="journal article" date="2015" name="Genome Announc.">
        <title>Expanding the biotechnology potential of lactobacilli through comparative genomics of 213 strains and associated genera.</title>
        <authorList>
            <person name="Sun Z."/>
            <person name="Harris H.M."/>
            <person name="McCann A."/>
            <person name="Guo C."/>
            <person name="Argimon S."/>
            <person name="Zhang W."/>
            <person name="Yang X."/>
            <person name="Jeffery I.B."/>
            <person name="Cooney J.C."/>
            <person name="Kagawa T.F."/>
            <person name="Liu W."/>
            <person name="Song Y."/>
            <person name="Salvetti E."/>
            <person name="Wrobel A."/>
            <person name="Rasinkangas P."/>
            <person name="Parkhill J."/>
            <person name="Rea M.C."/>
            <person name="O'Sullivan O."/>
            <person name="Ritari J."/>
            <person name="Douillard F.P."/>
            <person name="Paul Ross R."/>
            <person name="Yang R."/>
            <person name="Briner A.E."/>
            <person name="Felis G.E."/>
            <person name="de Vos W.M."/>
            <person name="Barrangou R."/>
            <person name="Klaenhammer T.R."/>
            <person name="Caufield P.W."/>
            <person name="Cui Y."/>
            <person name="Zhang H."/>
            <person name="O'Toole P.W."/>
        </authorList>
    </citation>
    <scope>NUCLEOTIDE SEQUENCE [LARGE SCALE GENOMIC DNA]</scope>
    <source>
        <strain evidence="7 8">ATCC 27304</strain>
    </source>
</reference>
<keyword evidence="4" id="KW-0175">Coiled coil</keyword>
<keyword evidence="5" id="KW-0472">Membrane</keyword>
<evidence type="ECO:0000256" key="2">
    <source>
        <dbReference type="ARBA" id="ARBA00029447"/>
    </source>
</evidence>
<organism evidence="7 8">
    <name type="scientific">Liquorilactobacillus mali</name>
    <dbReference type="NCBI Taxonomy" id="1618"/>
    <lineage>
        <taxon>Bacteria</taxon>
        <taxon>Bacillati</taxon>
        <taxon>Bacillota</taxon>
        <taxon>Bacilli</taxon>
        <taxon>Lactobacillales</taxon>
        <taxon>Lactobacillaceae</taxon>
        <taxon>Liquorilactobacillus</taxon>
    </lineage>
</organism>
<dbReference type="STRING" id="1618.IV36_GL002090"/>